<sequence length="43" mass="4483">MSPAPRPSRSLLLPLLTLGTALASLGWAQGSNFSPEPPFSGIF</sequence>
<evidence type="ECO:0000313" key="2">
    <source>
        <dbReference type="Ensembl" id="ENSMUSP00000142665.2"/>
    </source>
</evidence>
<feature type="chain" id="PRO_5016773240" evidence="1">
    <location>
        <begin position="24"/>
        <end position="43"/>
    </location>
</feature>
<proteinExistence type="predicted"/>
<protein>
    <submittedName>
        <fullName evidence="2">Matrix metallopeptidase 14 (membrane-inserted)</fullName>
    </submittedName>
</protein>
<dbReference type="MGI" id="MGI:101900">
    <property type="gene designation" value="Mmp14"/>
</dbReference>
<keyword evidence="4" id="KW-1185">Reference proteome</keyword>
<dbReference type="VEuPathDB" id="HostDB:ENSMUSG00000000957"/>
<reference evidence="2 4" key="1">
    <citation type="journal article" date="2009" name="PLoS Biol.">
        <title>Lineage-specific biology revealed by a finished genome assembly of the mouse.</title>
        <authorList>
            <consortium name="Mouse Genome Sequencing Consortium"/>
            <person name="Church D.M."/>
            <person name="Goodstadt L."/>
            <person name="Hillier L.W."/>
            <person name="Zody M.C."/>
            <person name="Goldstein S."/>
            <person name="She X."/>
            <person name="Bult C.J."/>
            <person name="Agarwala R."/>
            <person name="Cherry J.L."/>
            <person name="DiCuccio M."/>
            <person name="Hlavina W."/>
            <person name="Kapustin Y."/>
            <person name="Meric P."/>
            <person name="Maglott D."/>
            <person name="Birtle Z."/>
            <person name="Marques A.C."/>
            <person name="Graves T."/>
            <person name="Zhou S."/>
            <person name="Teague B."/>
            <person name="Potamousis K."/>
            <person name="Churas C."/>
            <person name="Place M."/>
            <person name="Herschleb J."/>
            <person name="Runnheim R."/>
            <person name="Forrest D."/>
            <person name="Amos-Landgraf J."/>
            <person name="Schwartz D.C."/>
            <person name="Cheng Z."/>
            <person name="Lindblad-Toh K."/>
            <person name="Eichler E.E."/>
            <person name="Ponting C.P."/>
        </authorList>
    </citation>
    <scope>NUCLEOTIDE SEQUENCE [LARGE SCALE GENOMIC DNA]</scope>
    <source>
        <strain evidence="2 4">C57BL/6J</strain>
    </source>
</reference>
<dbReference type="AlphaFoldDB" id="A0A0G2JE78"/>
<evidence type="ECO:0000313" key="3">
    <source>
        <dbReference type="MGI" id="MGI:101900"/>
    </source>
</evidence>
<name>A0A0G2JE78_MOUSE</name>
<feature type="signal peptide" evidence="1">
    <location>
        <begin position="1"/>
        <end position="23"/>
    </location>
</feature>
<reference evidence="2" key="3">
    <citation type="submission" date="2025-08" db="UniProtKB">
        <authorList>
            <consortium name="Ensembl"/>
        </authorList>
    </citation>
    <scope>IDENTIFICATION</scope>
    <source>
        <strain evidence="2">C57BL/6J</strain>
    </source>
</reference>
<gene>
    <name evidence="2 3" type="primary">Mmp14</name>
</gene>
<organism evidence="2 4">
    <name type="scientific">Mus musculus</name>
    <name type="common">Mouse</name>
    <dbReference type="NCBI Taxonomy" id="10090"/>
    <lineage>
        <taxon>Eukaryota</taxon>
        <taxon>Metazoa</taxon>
        <taxon>Chordata</taxon>
        <taxon>Craniata</taxon>
        <taxon>Vertebrata</taxon>
        <taxon>Euteleostomi</taxon>
        <taxon>Mammalia</taxon>
        <taxon>Eutheria</taxon>
        <taxon>Euarchontoglires</taxon>
        <taxon>Glires</taxon>
        <taxon>Rodentia</taxon>
        <taxon>Myomorpha</taxon>
        <taxon>Muroidea</taxon>
        <taxon>Muridae</taxon>
        <taxon>Murinae</taxon>
        <taxon>Mus</taxon>
        <taxon>Mus</taxon>
    </lineage>
</organism>
<reference evidence="2 4" key="2">
    <citation type="journal article" date="2011" name="PLoS Biol.">
        <title>Modernizing reference genome assemblies.</title>
        <authorList>
            <person name="Church D.M."/>
            <person name="Schneider V.A."/>
            <person name="Graves T."/>
            <person name="Auger K."/>
            <person name="Cunningham F."/>
            <person name="Bouk N."/>
            <person name="Chen H.C."/>
            <person name="Agarwala R."/>
            <person name="McLaren W.M."/>
            <person name="Ritchie G.R."/>
            <person name="Albracht D."/>
            <person name="Kremitzki M."/>
            <person name="Rock S."/>
            <person name="Kotkiewicz H."/>
            <person name="Kremitzki C."/>
            <person name="Wollam A."/>
            <person name="Trani L."/>
            <person name="Fulton L."/>
            <person name="Fulton R."/>
            <person name="Matthews L."/>
            <person name="Whitehead S."/>
            <person name="Chow W."/>
            <person name="Torrance J."/>
            <person name="Dunn M."/>
            <person name="Harden G."/>
            <person name="Threadgold G."/>
            <person name="Wood J."/>
            <person name="Collins J."/>
            <person name="Heath P."/>
            <person name="Griffiths G."/>
            <person name="Pelan S."/>
            <person name="Grafham D."/>
            <person name="Eichler E.E."/>
            <person name="Weinstock G."/>
            <person name="Mardis E.R."/>
            <person name="Wilson R.K."/>
            <person name="Howe K."/>
            <person name="Flicek P."/>
            <person name="Hubbard T."/>
        </authorList>
    </citation>
    <scope>NUCLEOTIDE SEQUENCE [LARGE SCALE GENOMIC DNA]</scope>
    <source>
        <strain evidence="2 4">C57BL/6J</strain>
    </source>
</reference>
<evidence type="ECO:0000256" key="1">
    <source>
        <dbReference type="SAM" id="SignalP"/>
    </source>
</evidence>
<evidence type="ECO:0000313" key="4">
    <source>
        <dbReference type="Proteomes" id="UP000000589"/>
    </source>
</evidence>
<dbReference type="ExpressionAtlas" id="A0A0G2JE78">
    <property type="expression patterns" value="baseline and differential"/>
</dbReference>
<dbReference type="SMR" id="A0A0G2JE78"/>
<reference evidence="2" key="4">
    <citation type="submission" date="2025-09" db="UniProtKB">
        <authorList>
            <consortium name="Ensembl"/>
        </authorList>
    </citation>
    <scope>IDENTIFICATION</scope>
    <source>
        <strain evidence="2">C57BL/6J</strain>
    </source>
</reference>
<dbReference type="GeneTree" id="ENSGT00940000157808"/>
<dbReference type="Antibodypedia" id="4088">
    <property type="antibodies" value="1101 antibodies from 44 providers"/>
</dbReference>
<dbReference type="Bgee" id="ENSMUSG00000000957">
    <property type="expression patterns" value="Expressed in vault of skull and 255 other cell types or tissues"/>
</dbReference>
<dbReference type="Proteomes" id="UP000000589">
    <property type="component" value="Chromosome 14"/>
</dbReference>
<accession>A0A0G2JE78</accession>
<keyword evidence="1" id="KW-0732">Signal</keyword>
<dbReference type="AGR" id="MGI:101900"/>
<dbReference type="Ensembl" id="ENSMUST00000197874.2">
    <property type="protein sequence ID" value="ENSMUSP00000142665.2"/>
    <property type="gene ID" value="ENSMUSG00000000957.12"/>
</dbReference>